<evidence type="ECO:0000313" key="2">
    <source>
        <dbReference type="Proteomes" id="UP000016487"/>
    </source>
</evidence>
<accession>A0AAD4AJ91</accession>
<comment type="caution">
    <text evidence="1">The sequence shown here is derived from an EMBL/GenBank/DDBJ whole genome shotgun (WGS) entry which is preliminary data.</text>
</comment>
<protein>
    <submittedName>
        <fullName evidence="1">Uncharacterized protein</fullName>
    </submittedName>
</protein>
<dbReference type="AlphaFoldDB" id="A0AAD4AJ91"/>
<reference evidence="1" key="2">
    <citation type="submission" date="2015-03" db="EMBL/GenBank/DDBJ databases">
        <title>Genome sequence of Pseudoalteromonas citrea.</title>
        <authorList>
            <person name="Xie B.-B."/>
            <person name="Rong J.-C."/>
            <person name="Qin Q.-L."/>
            <person name="Zhang Y.-Z."/>
        </authorList>
    </citation>
    <scope>NUCLEOTIDE SEQUENCE</scope>
    <source>
        <strain evidence="1">DSM 8771</strain>
    </source>
</reference>
<proteinExistence type="predicted"/>
<name>A0AAD4AJ91_9GAMM</name>
<dbReference type="Proteomes" id="UP000016487">
    <property type="component" value="Unassembled WGS sequence"/>
</dbReference>
<organism evidence="1 2">
    <name type="scientific">Pseudoalteromonas citrea</name>
    <dbReference type="NCBI Taxonomy" id="43655"/>
    <lineage>
        <taxon>Bacteria</taxon>
        <taxon>Pseudomonadati</taxon>
        <taxon>Pseudomonadota</taxon>
        <taxon>Gammaproteobacteria</taxon>
        <taxon>Alteromonadales</taxon>
        <taxon>Pseudoalteromonadaceae</taxon>
        <taxon>Pseudoalteromonas</taxon>
    </lineage>
</organism>
<sequence>MLGGLGRIYASKKTRRTPVSVVAARGHVALENIQLLHRRAMGKQMCEVIFLNYRLKKPSK</sequence>
<reference evidence="1" key="1">
    <citation type="journal article" date="2012" name="J. Bacteriol.">
        <title>Genome sequences of type strains of seven species of the marine bacterium Pseudoalteromonas.</title>
        <authorList>
            <person name="Xie B.B."/>
            <person name="Shu Y.L."/>
            <person name="Qin Q.L."/>
            <person name="Rong J.C."/>
            <person name="Zhang X.Y."/>
            <person name="Chen X.L."/>
            <person name="Shi M."/>
            <person name="He H.L."/>
            <person name="Zhou B.C."/>
            <person name="Zhang Y.Z."/>
        </authorList>
    </citation>
    <scope>NUCLEOTIDE SEQUENCE</scope>
    <source>
        <strain evidence="1">DSM 8771</strain>
    </source>
</reference>
<evidence type="ECO:0000313" key="1">
    <source>
        <dbReference type="EMBL" id="KAF7772122.1"/>
    </source>
</evidence>
<gene>
    <name evidence="1" type="ORF">PCIT_a2130</name>
</gene>
<dbReference type="EMBL" id="AHBZ03000015">
    <property type="protein sequence ID" value="KAF7772122.1"/>
    <property type="molecule type" value="Genomic_DNA"/>
</dbReference>